<protein>
    <submittedName>
        <fullName evidence="2">Lysine 2,3-aminomutase</fullName>
    </submittedName>
</protein>
<proteinExistence type="predicted"/>
<dbReference type="Gene3D" id="3.20.20.440">
    <property type="entry name" value="D-Lysine 5,6-aminomutase alpha subunit"/>
    <property type="match status" value="1"/>
</dbReference>
<name>A0ABS1YLA8_9ACTN</name>
<sequence>MTGKLDLDPVLVARARELARRAGQPVVDLARSHTTVSVERAVLRLAGVTGADPDGIPWVNRLVDAVAADVGLGHGVAVPVFDALVREGSTDVTLLAQKAAAGSVRFTQRSGRAAT</sequence>
<dbReference type="InterPro" id="IPR037086">
    <property type="entry name" value="Lys-AminoMut_asu_sf"/>
</dbReference>
<feature type="non-terminal residue" evidence="2">
    <location>
        <position position="115"/>
    </location>
</feature>
<gene>
    <name evidence="2" type="ORF">JM949_24050</name>
</gene>
<evidence type="ECO:0000313" key="3">
    <source>
        <dbReference type="Proteomes" id="UP000622245"/>
    </source>
</evidence>
<dbReference type="Pfam" id="PF09043">
    <property type="entry name" value="Lys-AminoMut_A"/>
    <property type="match status" value="1"/>
</dbReference>
<dbReference type="SUPFAM" id="SSF51703">
    <property type="entry name" value="Cobalamin (vitamin B12)-dependent enzymes"/>
    <property type="match status" value="1"/>
</dbReference>
<keyword evidence="3" id="KW-1185">Reference proteome</keyword>
<comment type="caution">
    <text evidence="2">The sequence shown here is derived from an EMBL/GenBank/DDBJ whole genome shotgun (WGS) entry which is preliminary data.</text>
</comment>
<dbReference type="InterPro" id="IPR015130">
    <property type="entry name" value="Lys-AminoMut_A"/>
</dbReference>
<dbReference type="InterPro" id="IPR016176">
    <property type="entry name" value="Cbl-dep_enz_cat"/>
</dbReference>
<dbReference type="EMBL" id="JAEVHL010000151">
    <property type="protein sequence ID" value="MBM0278194.1"/>
    <property type="molecule type" value="Genomic_DNA"/>
</dbReference>
<accession>A0ABS1YLA8</accession>
<evidence type="ECO:0000313" key="2">
    <source>
        <dbReference type="EMBL" id="MBM0278194.1"/>
    </source>
</evidence>
<dbReference type="Proteomes" id="UP000622245">
    <property type="component" value="Unassembled WGS sequence"/>
</dbReference>
<dbReference type="RefSeq" id="WP_309232298.1">
    <property type="nucleotide sequence ID" value="NZ_JAEVHL010000151.1"/>
</dbReference>
<evidence type="ECO:0000259" key="1">
    <source>
        <dbReference type="Pfam" id="PF09043"/>
    </source>
</evidence>
<organism evidence="2 3">
    <name type="scientific">Micromonospora tarensis</name>
    <dbReference type="NCBI Taxonomy" id="2806100"/>
    <lineage>
        <taxon>Bacteria</taxon>
        <taxon>Bacillati</taxon>
        <taxon>Actinomycetota</taxon>
        <taxon>Actinomycetes</taxon>
        <taxon>Micromonosporales</taxon>
        <taxon>Micromonosporaceae</taxon>
        <taxon>Micromonospora</taxon>
    </lineage>
</organism>
<feature type="domain" description="D-Lysine 5,6-aminomutase alpha subunit" evidence="1">
    <location>
        <begin position="5"/>
        <end position="108"/>
    </location>
</feature>
<reference evidence="2 3" key="1">
    <citation type="submission" date="2021-01" db="EMBL/GenBank/DDBJ databases">
        <title>Draft genome sequence of Micromonospora sp. strain STR1s_6.</title>
        <authorList>
            <person name="Karlyshev A."/>
            <person name="Jawad R."/>
        </authorList>
    </citation>
    <scope>NUCLEOTIDE SEQUENCE [LARGE SCALE GENOMIC DNA]</scope>
    <source>
        <strain evidence="2 3">STR1S-6</strain>
    </source>
</reference>